<name>A0ABU6WA29_9FABA</name>
<sequence>MDSNEQSNEGMEMDMEMDSGSEGEKSRASNCVSGSLEGEKPQAQDSAEPAATECSAPSLQVGLEVTETIAISEEVKGANGEIGVLLASLKGEGSPTRNSVMDGRCILVCVGLFSYVLVICSLESQLKFMHCGNSFGVLLSFILKWEGGK</sequence>
<proteinExistence type="predicted"/>
<evidence type="ECO:0000313" key="3">
    <source>
        <dbReference type="Proteomes" id="UP001341840"/>
    </source>
</evidence>
<gene>
    <name evidence="2" type="ORF">PIB30_119117</name>
</gene>
<feature type="compositionally biased region" description="Acidic residues" evidence="1">
    <location>
        <begin position="11"/>
        <end position="21"/>
    </location>
</feature>
<keyword evidence="3" id="KW-1185">Reference proteome</keyword>
<reference evidence="2 3" key="1">
    <citation type="journal article" date="2023" name="Plants (Basel)">
        <title>Bridging the Gap: Combining Genomics and Transcriptomics Approaches to Understand Stylosanthes scabra, an Orphan Legume from the Brazilian Caatinga.</title>
        <authorList>
            <person name="Ferreira-Neto J.R.C."/>
            <person name="da Silva M.D."/>
            <person name="Binneck E."/>
            <person name="de Melo N.F."/>
            <person name="da Silva R.H."/>
            <person name="de Melo A.L.T.M."/>
            <person name="Pandolfi V."/>
            <person name="Bustamante F.O."/>
            <person name="Brasileiro-Vidal A.C."/>
            <person name="Benko-Iseppon A.M."/>
        </authorList>
    </citation>
    <scope>NUCLEOTIDE SEQUENCE [LARGE SCALE GENOMIC DNA]</scope>
    <source>
        <tissue evidence="2">Leaves</tissue>
    </source>
</reference>
<evidence type="ECO:0000256" key="1">
    <source>
        <dbReference type="SAM" id="MobiDB-lite"/>
    </source>
</evidence>
<organism evidence="2 3">
    <name type="scientific">Stylosanthes scabra</name>
    <dbReference type="NCBI Taxonomy" id="79078"/>
    <lineage>
        <taxon>Eukaryota</taxon>
        <taxon>Viridiplantae</taxon>
        <taxon>Streptophyta</taxon>
        <taxon>Embryophyta</taxon>
        <taxon>Tracheophyta</taxon>
        <taxon>Spermatophyta</taxon>
        <taxon>Magnoliopsida</taxon>
        <taxon>eudicotyledons</taxon>
        <taxon>Gunneridae</taxon>
        <taxon>Pentapetalae</taxon>
        <taxon>rosids</taxon>
        <taxon>fabids</taxon>
        <taxon>Fabales</taxon>
        <taxon>Fabaceae</taxon>
        <taxon>Papilionoideae</taxon>
        <taxon>50 kb inversion clade</taxon>
        <taxon>dalbergioids sensu lato</taxon>
        <taxon>Dalbergieae</taxon>
        <taxon>Pterocarpus clade</taxon>
        <taxon>Stylosanthes</taxon>
    </lineage>
</organism>
<feature type="region of interest" description="Disordered" evidence="1">
    <location>
        <begin position="1"/>
        <end position="55"/>
    </location>
</feature>
<evidence type="ECO:0000313" key="2">
    <source>
        <dbReference type="EMBL" id="MED6182022.1"/>
    </source>
</evidence>
<dbReference type="EMBL" id="JASCZI010181333">
    <property type="protein sequence ID" value="MED6182022.1"/>
    <property type="molecule type" value="Genomic_DNA"/>
</dbReference>
<accession>A0ABU6WA29</accession>
<dbReference type="Proteomes" id="UP001341840">
    <property type="component" value="Unassembled WGS sequence"/>
</dbReference>
<protein>
    <submittedName>
        <fullName evidence="2">Uncharacterized protein</fullName>
    </submittedName>
</protein>
<comment type="caution">
    <text evidence="2">The sequence shown here is derived from an EMBL/GenBank/DDBJ whole genome shotgun (WGS) entry which is preliminary data.</text>
</comment>